<dbReference type="SUPFAM" id="SSF52540">
    <property type="entry name" value="P-loop containing nucleoside triphosphate hydrolases"/>
    <property type="match status" value="1"/>
</dbReference>
<dbReference type="EMBL" id="CP098611">
    <property type="protein sequence ID" value="USR89290.1"/>
    <property type="molecule type" value="Genomic_DNA"/>
</dbReference>
<dbReference type="GO" id="GO:0005524">
    <property type="term" value="F:ATP binding"/>
    <property type="evidence" value="ECO:0007669"/>
    <property type="project" value="UniProtKB-KW"/>
</dbReference>
<keyword evidence="1" id="KW-0067">ATP-binding</keyword>
<evidence type="ECO:0000313" key="1">
    <source>
        <dbReference type="EMBL" id="USR89290.1"/>
    </source>
</evidence>
<keyword evidence="1" id="KW-0547">Nucleotide-binding</keyword>
<organism evidence="1 2">
    <name type="scientific">Phormidium yuhuli AB48</name>
    <dbReference type="NCBI Taxonomy" id="2940671"/>
    <lineage>
        <taxon>Bacteria</taxon>
        <taxon>Bacillati</taxon>
        <taxon>Cyanobacteriota</taxon>
        <taxon>Cyanophyceae</taxon>
        <taxon>Oscillatoriophycideae</taxon>
        <taxon>Oscillatoriales</taxon>
        <taxon>Oscillatoriaceae</taxon>
        <taxon>Phormidium</taxon>
        <taxon>Phormidium yuhuli</taxon>
    </lineage>
</organism>
<name>A0ABY5AKB0_9CYAN</name>
<keyword evidence="2" id="KW-1185">Reference proteome</keyword>
<dbReference type="RefSeq" id="WP_252659419.1">
    <property type="nucleotide sequence ID" value="NZ_CP098611.1"/>
</dbReference>
<accession>A0ABY5AKB0</accession>
<protein>
    <submittedName>
        <fullName evidence="1">ATP-binding protein</fullName>
    </submittedName>
</protein>
<reference evidence="1" key="1">
    <citation type="submission" date="2022-06" db="EMBL/GenBank/DDBJ databases">
        <title>Genome sequence of Phormidium yuhuli AB48 isolated from an industrial photobioreactor environment.</title>
        <authorList>
            <person name="Qiu Y."/>
            <person name="Noonan A.J.C."/>
            <person name="Dofher K."/>
            <person name="Koch M."/>
            <person name="Kieft B."/>
            <person name="Lin X."/>
            <person name="Ziels R.M."/>
            <person name="Hallam S.J."/>
        </authorList>
    </citation>
    <scope>NUCLEOTIDE SEQUENCE</scope>
    <source>
        <strain evidence="1">AB48</strain>
    </source>
</reference>
<evidence type="ECO:0000313" key="2">
    <source>
        <dbReference type="Proteomes" id="UP001056708"/>
    </source>
</evidence>
<sequence length="460" mass="52284">MSLDYATFFNAINPSKTLVYSSPTDRQYYIDFSSVRGGEIIKKIKNRIVKLYRDRPSCSLFTGHIGCGKSTELHKLKSELEAASFFVVYFESDKDLDTADIDIVEVLLTIAKQISEALEKDKTINQPQAPLLRRFIQKTTDVLMTEIEVKGGLKAPISVGGISGSLDVDTEKQALSLSAGIASLTVKAKDDSGIREKLNQYLGPQTTALVRTINEDLIKPGIETLKQNGYAGLAVIVDNLDRIDNRQKASGKTQQEYLFVDRGEILTQLACHTIYTMPLALQFSNEYGNLRQRFPHSPDCLPMVAIKTPSGEELSQGIEKLKQMVLARAFPQLSEAERLERVEEIFETMELFNRLCRVSGGHVRDLLQLLSQWVQEEMQLPLTEDTLEDAIADDLNKMSLGVSPEEWELLRQVHRTKKVQDTVGYERLIRTRRVFEYVERRKSWFDVNPIFLESDEFFER</sequence>
<dbReference type="Proteomes" id="UP001056708">
    <property type="component" value="Chromosome"/>
</dbReference>
<dbReference type="InterPro" id="IPR027417">
    <property type="entry name" value="P-loop_NTPase"/>
</dbReference>
<proteinExistence type="predicted"/>
<gene>
    <name evidence="1" type="ORF">NEA10_10325</name>
</gene>